<feature type="compositionally biased region" description="Basic and acidic residues" evidence="1">
    <location>
        <begin position="26"/>
        <end position="40"/>
    </location>
</feature>
<keyword evidence="2" id="KW-1133">Transmembrane helix</keyword>
<evidence type="ECO:0000256" key="1">
    <source>
        <dbReference type="SAM" id="MobiDB-lite"/>
    </source>
</evidence>
<keyword evidence="2" id="KW-0472">Membrane</keyword>
<accession>A0A8D8UYZ9</accession>
<sequence>MKNKASSKSQTTYRAGTAYKRLAPSETKKESNPAPEEKKSPVLTDHINENEGFAGWLSSDDGIGTMKMFVMANSIVMLLTVGWPYIYQLLNYIHDTVESDAPVKLY</sequence>
<keyword evidence="2" id="KW-0812">Transmembrane</keyword>
<dbReference type="EMBL" id="HBUF01607392">
    <property type="protein sequence ID" value="CAG6777858.1"/>
    <property type="molecule type" value="Transcribed_RNA"/>
</dbReference>
<feature type="region of interest" description="Disordered" evidence="1">
    <location>
        <begin position="1"/>
        <end position="43"/>
    </location>
</feature>
<dbReference type="EMBL" id="HBUF01262733">
    <property type="protein sequence ID" value="CAG6683358.1"/>
    <property type="molecule type" value="Transcribed_RNA"/>
</dbReference>
<protein>
    <submittedName>
        <fullName evidence="3">Uncharacterized protein</fullName>
    </submittedName>
</protein>
<dbReference type="AlphaFoldDB" id="A0A8D8UYZ9"/>
<reference evidence="3" key="1">
    <citation type="submission" date="2021-05" db="EMBL/GenBank/DDBJ databases">
        <authorList>
            <person name="Alioto T."/>
            <person name="Alioto T."/>
            <person name="Gomez Garrido J."/>
        </authorList>
    </citation>
    <scope>NUCLEOTIDE SEQUENCE</scope>
</reference>
<feature type="compositionally biased region" description="Polar residues" evidence="1">
    <location>
        <begin position="1"/>
        <end position="14"/>
    </location>
</feature>
<organism evidence="3">
    <name type="scientific">Cacopsylla melanoneura</name>
    <dbReference type="NCBI Taxonomy" id="428564"/>
    <lineage>
        <taxon>Eukaryota</taxon>
        <taxon>Metazoa</taxon>
        <taxon>Ecdysozoa</taxon>
        <taxon>Arthropoda</taxon>
        <taxon>Hexapoda</taxon>
        <taxon>Insecta</taxon>
        <taxon>Pterygota</taxon>
        <taxon>Neoptera</taxon>
        <taxon>Paraneoptera</taxon>
        <taxon>Hemiptera</taxon>
        <taxon>Sternorrhyncha</taxon>
        <taxon>Psylloidea</taxon>
        <taxon>Psyllidae</taxon>
        <taxon>Psyllinae</taxon>
        <taxon>Cacopsylla</taxon>
    </lineage>
</organism>
<dbReference type="EMBL" id="HBUF01350953">
    <property type="protein sequence ID" value="CAG6713763.1"/>
    <property type="molecule type" value="Transcribed_RNA"/>
</dbReference>
<evidence type="ECO:0000313" key="3">
    <source>
        <dbReference type="EMBL" id="CAG6713761.1"/>
    </source>
</evidence>
<name>A0A8D8UYZ9_9HEMI</name>
<dbReference type="EMBL" id="HBUF01350952">
    <property type="protein sequence ID" value="CAG6713761.1"/>
    <property type="molecule type" value="Transcribed_RNA"/>
</dbReference>
<proteinExistence type="predicted"/>
<evidence type="ECO:0000256" key="2">
    <source>
        <dbReference type="SAM" id="Phobius"/>
    </source>
</evidence>
<feature type="transmembrane region" description="Helical" evidence="2">
    <location>
        <begin position="68"/>
        <end position="86"/>
    </location>
</feature>